<proteinExistence type="inferred from homology"/>
<dbReference type="Gene3D" id="2.60.40.1460">
    <property type="entry name" value="Integrin domains. Chain A, domain 2"/>
    <property type="match status" value="1"/>
</dbReference>
<evidence type="ECO:0000256" key="14">
    <source>
        <dbReference type="SAM" id="MobiDB-lite"/>
    </source>
</evidence>
<dbReference type="InterPro" id="IPR000413">
    <property type="entry name" value="Integrin_alpha"/>
</dbReference>
<dbReference type="PROSITE" id="PS51470">
    <property type="entry name" value="FG_GAP"/>
    <property type="match status" value="5"/>
</dbReference>
<evidence type="ECO:0000256" key="8">
    <source>
        <dbReference type="ARBA" id="ARBA00023037"/>
    </source>
</evidence>
<evidence type="ECO:0000256" key="4">
    <source>
        <dbReference type="ARBA" id="ARBA00022729"/>
    </source>
</evidence>
<dbReference type="Gene3D" id="2.60.40.1530">
    <property type="entry name" value="ntegrin, alpha v. Chain A, domain 4"/>
    <property type="match status" value="1"/>
</dbReference>
<dbReference type="Gene3D" id="2.60.40.1510">
    <property type="entry name" value="ntegrin, alpha v. Chain A, domain 3"/>
    <property type="match status" value="1"/>
</dbReference>
<feature type="repeat" description="FG-GAP" evidence="12">
    <location>
        <begin position="413"/>
        <end position="475"/>
    </location>
</feature>
<keyword evidence="6 13" id="KW-0130">Cell adhesion</keyword>
<evidence type="ECO:0000256" key="2">
    <source>
        <dbReference type="ARBA" id="ARBA00008054"/>
    </source>
</evidence>
<dbReference type="InterPro" id="IPR032695">
    <property type="entry name" value="Integrin_dom_sf"/>
</dbReference>
<dbReference type="Proteomes" id="UP000695022">
    <property type="component" value="Unplaced"/>
</dbReference>
<feature type="compositionally biased region" description="Low complexity" evidence="14">
    <location>
        <begin position="886"/>
        <end position="899"/>
    </location>
</feature>
<organism evidence="18 19">
    <name type="scientific">Priapulus caudatus</name>
    <name type="common">Priapulid worm</name>
    <dbReference type="NCBI Taxonomy" id="37621"/>
    <lineage>
        <taxon>Eukaryota</taxon>
        <taxon>Metazoa</taxon>
        <taxon>Ecdysozoa</taxon>
        <taxon>Scalidophora</taxon>
        <taxon>Priapulida</taxon>
        <taxon>Priapulimorpha</taxon>
        <taxon>Priapulimorphida</taxon>
        <taxon>Priapulidae</taxon>
        <taxon>Priapulus</taxon>
    </lineage>
</organism>
<dbReference type="Pfam" id="PF01839">
    <property type="entry name" value="FG-GAP"/>
    <property type="match status" value="2"/>
</dbReference>
<keyword evidence="11" id="KW-0325">Glycoprotein</keyword>
<keyword evidence="7" id="KW-1133">Transmembrane helix</keyword>
<protein>
    <submittedName>
        <fullName evidence="19">Integrin alpha-PS2-like</fullName>
    </submittedName>
</protein>
<dbReference type="PANTHER" id="PTHR23220:SF133">
    <property type="entry name" value="INTEGRIN ALPHA-PS2"/>
    <property type="match status" value="1"/>
</dbReference>
<keyword evidence="4 13" id="KW-0732">Signal</keyword>
<feature type="chain" id="PRO_5044959857" evidence="13">
    <location>
        <begin position="27"/>
        <end position="968"/>
    </location>
</feature>
<reference evidence="19" key="1">
    <citation type="submission" date="2025-08" db="UniProtKB">
        <authorList>
            <consortium name="RefSeq"/>
        </authorList>
    </citation>
    <scope>IDENTIFICATION</scope>
</reference>
<dbReference type="SUPFAM" id="SSF69179">
    <property type="entry name" value="Integrin domains"/>
    <property type="match status" value="3"/>
</dbReference>
<evidence type="ECO:0000256" key="13">
    <source>
        <dbReference type="RuleBase" id="RU003762"/>
    </source>
</evidence>
<feature type="domain" description="Integrin alpha first immunoglubulin-like" evidence="15">
    <location>
        <begin position="460"/>
        <end position="612"/>
    </location>
</feature>
<evidence type="ECO:0000256" key="6">
    <source>
        <dbReference type="ARBA" id="ARBA00022889"/>
    </source>
</evidence>
<dbReference type="Gene3D" id="2.130.10.130">
    <property type="entry name" value="Integrin alpha, N-terminal"/>
    <property type="match status" value="1"/>
</dbReference>
<keyword evidence="3" id="KW-0812">Transmembrane</keyword>
<evidence type="ECO:0000256" key="9">
    <source>
        <dbReference type="ARBA" id="ARBA00023136"/>
    </source>
</evidence>
<dbReference type="InterPro" id="IPR013517">
    <property type="entry name" value="FG-GAP"/>
</dbReference>
<feature type="repeat" description="FG-GAP" evidence="12">
    <location>
        <begin position="284"/>
        <end position="348"/>
    </location>
</feature>
<keyword evidence="18" id="KW-1185">Reference proteome</keyword>
<feature type="repeat" description="FG-GAP" evidence="12">
    <location>
        <begin position="178"/>
        <end position="232"/>
    </location>
</feature>
<comment type="similarity">
    <text evidence="2 13">Belongs to the integrin alpha chain family.</text>
</comment>
<dbReference type="InterPro" id="IPR048286">
    <property type="entry name" value="Integrin_alpha_Ig-like_3"/>
</dbReference>
<dbReference type="RefSeq" id="XP_014675422.1">
    <property type="nucleotide sequence ID" value="XM_014819936.1"/>
</dbReference>
<evidence type="ECO:0000259" key="16">
    <source>
        <dbReference type="Pfam" id="PF20805"/>
    </source>
</evidence>
<evidence type="ECO:0000313" key="19">
    <source>
        <dbReference type="RefSeq" id="XP_014675422.1"/>
    </source>
</evidence>
<comment type="subcellular location">
    <subcellularLocation>
        <location evidence="1 13">Membrane</location>
        <topology evidence="1 13">Single-pass type I membrane protein</topology>
    </subcellularLocation>
</comment>
<keyword evidence="9" id="KW-0472">Membrane</keyword>
<feature type="repeat" description="FG-GAP" evidence="12">
    <location>
        <begin position="350"/>
        <end position="409"/>
    </location>
</feature>
<dbReference type="Pfam" id="PF20806">
    <property type="entry name" value="Integrin_A_Ig_3"/>
    <property type="match status" value="1"/>
</dbReference>
<dbReference type="InterPro" id="IPR013519">
    <property type="entry name" value="Int_alpha_beta-p"/>
</dbReference>
<feature type="repeat" description="FG-GAP" evidence="12">
    <location>
        <begin position="31"/>
        <end position="92"/>
    </location>
</feature>
<evidence type="ECO:0000256" key="7">
    <source>
        <dbReference type="ARBA" id="ARBA00022989"/>
    </source>
</evidence>
<accession>A0ABM1ETA1</accession>
<dbReference type="InterPro" id="IPR013649">
    <property type="entry name" value="Integrin_alpha_Ig-like_1"/>
</dbReference>
<evidence type="ECO:0000256" key="11">
    <source>
        <dbReference type="ARBA" id="ARBA00023180"/>
    </source>
</evidence>
<dbReference type="Pfam" id="PF20805">
    <property type="entry name" value="Integrin_A_Ig_2"/>
    <property type="match status" value="1"/>
</dbReference>
<dbReference type="InterPro" id="IPR048285">
    <property type="entry name" value="Integrin_alpha_Ig-like_2"/>
</dbReference>
<evidence type="ECO:0000256" key="3">
    <source>
        <dbReference type="ARBA" id="ARBA00022692"/>
    </source>
</evidence>
<dbReference type="SMART" id="SM00191">
    <property type="entry name" value="Int_alpha"/>
    <property type="match status" value="5"/>
</dbReference>
<name>A0ABM1ETA1_PRICU</name>
<feature type="domain" description="Integrin alpha third immunoglobulin-like" evidence="17">
    <location>
        <begin position="770"/>
        <end position="966"/>
    </location>
</feature>
<dbReference type="PRINTS" id="PR01185">
    <property type="entry name" value="INTEGRINA"/>
</dbReference>
<evidence type="ECO:0000313" key="18">
    <source>
        <dbReference type="Proteomes" id="UP000695022"/>
    </source>
</evidence>
<evidence type="ECO:0000259" key="15">
    <source>
        <dbReference type="Pfam" id="PF08441"/>
    </source>
</evidence>
<evidence type="ECO:0000256" key="1">
    <source>
        <dbReference type="ARBA" id="ARBA00004479"/>
    </source>
</evidence>
<keyword evidence="8 13" id="KW-0401">Integrin</keyword>
<keyword evidence="5" id="KW-0677">Repeat</keyword>
<evidence type="ECO:0000256" key="5">
    <source>
        <dbReference type="ARBA" id="ARBA00022737"/>
    </source>
</evidence>
<dbReference type="SUPFAM" id="SSF69318">
    <property type="entry name" value="Integrin alpha N-terminal domain"/>
    <property type="match status" value="1"/>
</dbReference>
<dbReference type="Pfam" id="PF08441">
    <property type="entry name" value="Integrin_A_Ig_1"/>
    <property type="match status" value="1"/>
</dbReference>
<sequence>MCNMAMQCTFARVVAVVVCLLNAAAGFNVDLRTLTMHKGPSDSLFGFSIAQHVYRGESWLLVGAPKTQTNQPGITQGGAVFRCRPEETNDCQIVPFDTQGNNVALNGPQWLQIDEKSHQWFGASVQSGGPDGYIMACAPRYVYFSVNFQRREPVGACFATKDMGRGNEYAPCRTAVQSEPFPRWGYHRQGFCQAGFSLQITDDERAIVGAIGSWYWQGQVYSQNLNKNEDLKATNEGPATEDDSYLAFATDLGEFNGDNSQDIVAGMPKWNLTGQVVVMDTNLGSLHNMTGEQYGSSYGAAVAATDLNGDGLDDVVVGAPYFYKEDEELSYETGRVYIYYQNKRHHFPASKTVIIDGDDDGGRFGQAISAIGDVDQDGYNDIAIAAPYGGKRGRGIVYIYHGSKKGLVIPAVQVILAEDVSRRLHAFGYSLAGGMDLDGNEYPDFSVGAYESDRIVHFKSRPVVTFEANLKINPNDISLDEQGCRLRDNTYVPCVVVTSCLQYYGKGTPQQLVVNVTQTLDVKKAVGQRLFFQHNEGKNVESSSIRLMRETKWCRAFHVYLRTNVRDKLSPITVEVKYNMVDTEPEDSLVLRPIQNSKVDNYVHKQVNIQKDCGQDNICIPDLQVTAKTLTEEYQIGTSDDIFLDISVVNANEDAFEAQVLVAMPDGVDFIKLVKGTGDDSANVLCSYTTLKASENDTEQGMIVCDVGNPLSRGHGVDFKLKLNPGNINGSQDELQFIVQANSSNPEHNRTMYDNVVPIIIPVKVSTKIKMTGISEPEQVIFPSDYEMTVAPTTEEEIGPEITHVYEVQNIGNSLISQGEVKILWPSFTKLKGHLLYLIATPIVVGGDGTGSCQANNVNPARVKALEKTKTIEELIRRNRSETTEGKTSSPSSSSSLNTVEEKHSVKVKRATSEERLLHVDELEGRLKCENKECAMITCSTGQLEPTEYVVIFVRSRLWLETLVAEKA</sequence>
<dbReference type="GeneID" id="106815471"/>
<feature type="region of interest" description="Disordered" evidence="14">
    <location>
        <begin position="878"/>
        <end position="908"/>
    </location>
</feature>
<keyword evidence="10 13" id="KW-0675">Receptor</keyword>
<evidence type="ECO:0000259" key="17">
    <source>
        <dbReference type="Pfam" id="PF20806"/>
    </source>
</evidence>
<dbReference type="InterPro" id="IPR028994">
    <property type="entry name" value="Integrin_alpha_N"/>
</dbReference>
<evidence type="ECO:0000256" key="12">
    <source>
        <dbReference type="PROSITE-ProRule" id="PRU00803"/>
    </source>
</evidence>
<feature type="domain" description="Integrin alpha second immunoglobulin-like" evidence="16">
    <location>
        <begin position="613"/>
        <end position="759"/>
    </location>
</feature>
<gene>
    <name evidence="19" type="primary">LOC106815471</name>
</gene>
<dbReference type="PANTHER" id="PTHR23220">
    <property type="entry name" value="INTEGRIN ALPHA"/>
    <property type="match status" value="1"/>
</dbReference>
<feature type="signal peptide" evidence="13">
    <location>
        <begin position="1"/>
        <end position="26"/>
    </location>
</feature>
<evidence type="ECO:0000256" key="10">
    <source>
        <dbReference type="ARBA" id="ARBA00023170"/>
    </source>
</evidence>